<evidence type="ECO:0000256" key="7">
    <source>
        <dbReference type="ARBA" id="ARBA00023163"/>
    </source>
</evidence>
<dbReference type="Pfam" id="PF00486">
    <property type="entry name" value="Trans_reg_C"/>
    <property type="match status" value="1"/>
</dbReference>
<accession>A0A1I2C445</accession>
<dbReference type="InterPro" id="IPR001789">
    <property type="entry name" value="Sig_transdc_resp-reg_receiver"/>
</dbReference>
<dbReference type="RefSeq" id="WP_026636114.1">
    <property type="nucleotide sequence ID" value="NZ_FONH01000003.1"/>
</dbReference>
<dbReference type="Proteomes" id="UP000199477">
    <property type="component" value="Unassembled WGS sequence"/>
</dbReference>
<protein>
    <submittedName>
        <fullName evidence="12">Two-component system, OmpR family, response regulator</fullName>
    </submittedName>
</protein>
<evidence type="ECO:0000256" key="6">
    <source>
        <dbReference type="ARBA" id="ARBA00023125"/>
    </source>
</evidence>
<keyword evidence="3 8" id="KW-0597">Phosphoprotein</keyword>
<dbReference type="InterPro" id="IPR001867">
    <property type="entry name" value="OmpR/PhoB-type_DNA-bd"/>
</dbReference>
<evidence type="ECO:0000256" key="2">
    <source>
        <dbReference type="ARBA" id="ARBA00022490"/>
    </source>
</evidence>
<evidence type="ECO:0000313" key="12">
    <source>
        <dbReference type="EMBL" id="SFE63054.1"/>
    </source>
</evidence>
<dbReference type="SMART" id="SM00862">
    <property type="entry name" value="Trans_reg_C"/>
    <property type="match status" value="1"/>
</dbReference>
<dbReference type="SUPFAM" id="SSF52172">
    <property type="entry name" value="CheY-like"/>
    <property type="match status" value="1"/>
</dbReference>
<dbReference type="SMART" id="SM00448">
    <property type="entry name" value="REC"/>
    <property type="match status" value="1"/>
</dbReference>
<evidence type="ECO:0000256" key="8">
    <source>
        <dbReference type="PROSITE-ProRule" id="PRU00169"/>
    </source>
</evidence>
<dbReference type="GO" id="GO:0005829">
    <property type="term" value="C:cytosol"/>
    <property type="evidence" value="ECO:0007669"/>
    <property type="project" value="TreeGrafter"/>
</dbReference>
<dbReference type="CDD" id="cd00383">
    <property type="entry name" value="trans_reg_C"/>
    <property type="match status" value="1"/>
</dbReference>
<feature type="domain" description="Response regulatory" evidence="10">
    <location>
        <begin position="2"/>
        <end position="116"/>
    </location>
</feature>
<dbReference type="Pfam" id="PF00072">
    <property type="entry name" value="Response_reg"/>
    <property type="match status" value="1"/>
</dbReference>
<dbReference type="PROSITE" id="PS51755">
    <property type="entry name" value="OMPR_PHOB"/>
    <property type="match status" value="1"/>
</dbReference>
<keyword evidence="2" id="KW-0963">Cytoplasm</keyword>
<dbReference type="PANTHER" id="PTHR48111:SF35">
    <property type="entry name" value="TRANSCRIPTIONAL REGULATORY PROTEIN QSEB"/>
    <property type="match status" value="1"/>
</dbReference>
<evidence type="ECO:0000256" key="3">
    <source>
        <dbReference type="ARBA" id="ARBA00022553"/>
    </source>
</evidence>
<evidence type="ECO:0000256" key="5">
    <source>
        <dbReference type="ARBA" id="ARBA00023015"/>
    </source>
</evidence>
<dbReference type="PANTHER" id="PTHR48111">
    <property type="entry name" value="REGULATOR OF RPOS"/>
    <property type="match status" value="1"/>
</dbReference>
<dbReference type="CDD" id="cd17624">
    <property type="entry name" value="REC_OmpR_PmrA-like"/>
    <property type="match status" value="1"/>
</dbReference>
<evidence type="ECO:0000256" key="9">
    <source>
        <dbReference type="PROSITE-ProRule" id="PRU01091"/>
    </source>
</evidence>
<feature type="modified residue" description="4-aspartylphosphate" evidence="8">
    <location>
        <position position="51"/>
    </location>
</feature>
<evidence type="ECO:0000313" key="13">
    <source>
        <dbReference type="Proteomes" id="UP000199477"/>
    </source>
</evidence>
<gene>
    <name evidence="12" type="ORF">SAMN02799615_01355</name>
</gene>
<dbReference type="GO" id="GO:0006355">
    <property type="term" value="P:regulation of DNA-templated transcription"/>
    <property type="evidence" value="ECO:0007669"/>
    <property type="project" value="InterPro"/>
</dbReference>
<dbReference type="InterPro" id="IPR039420">
    <property type="entry name" value="WalR-like"/>
</dbReference>
<reference evidence="13" key="1">
    <citation type="submission" date="2016-10" db="EMBL/GenBank/DDBJ databases">
        <authorList>
            <person name="Varghese N."/>
            <person name="Submissions S."/>
        </authorList>
    </citation>
    <scope>NUCLEOTIDE SEQUENCE [LARGE SCALE GENOMIC DNA]</scope>
    <source>
        <strain evidence="13">UNC178MFTsu3.1</strain>
    </source>
</reference>
<dbReference type="EMBL" id="FONH01000003">
    <property type="protein sequence ID" value="SFE63054.1"/>
    <property type="molecule type" value="Genomic_DNA"/>
</dbReference>
<keyword evidence="6 9" id="KW-0238">DNA-binding</keyword>
<name>A0A1I2C445_9GAMM</name>
<feature type="DNA-binding region" description="OmpR/PhoB-type" evidence="9">
    <location>
        <begin position="124"/>
        <end position="218"/>
    </location>
</feature>
<dbReference type="Gene3D" id="6.10.250.690">
    <property type="match status" value="1"/>
</dbReference>
<evidence type="ECO:0000256" key="1">
    <source>
        <dbReference type="ARBA" id="ARBA00004496"/>
    </source>
</evidence>
<evidence type="ECO:0000256" key="4">
    <source>
        <dbReference type="ARBA" id="ARBA00023012"/>
    </source>
</evidence>
<organism evidence="12 13">
    <name type="scientific">Dyella marensis</name>
    <dbReference type="NCBI Taxonomy" id="500610"/>
    <lineage>
        <taxon>Bacteria</taxon>
        <taxon>Pseudomonadati</taxon>
        <taxon>Pseudomonadota</taxon>
        <taxon>Gammaproteobacteria</taxon>
        <taxon>Lysobacterales</taxon>
        <taxon>Rhodanobacteraceae</taxon>
        <taxon>Dyella</taxon>
    </lineage>
</organism>
<keyword evidence="5" id="KW-0805">Transcription regulation</keyword>
<dbReference type="Gene3D" id="3.40.50.2300">
    <property type="match status" value="1"/>
</dbReference>
<dbReference type="GO" id="GO:0000156">
    <property type="term" value="F:phosphorelay response regulator activity"/>
    <property type="evidence" value="ECO:0007669"/>
    <property type="project" value="TreeGrafter"/>
</dbReference>
<dbReference type="GO" id="GO:0032993">
    <property type="term" value="C:protein-DNA complex"/>
    <property type="evidence" value="ECO:0007669"/>
    <property type="project" value="TreeGrafter"/>
</dbReference>
<proteinExistence type="predicted"/>
<evidence type="ECO:0000259" key="11">
    <source>
        <dbReference type="PROSITE" id="PS51755"/>
    </source>
</evidence>
<comment type="subcellular location">
    <subcellularLocation>
        <location evidence="1">Cytoplasm</location>
    </subcellularLocation>
</comment>
<dbReference type="Gene3D" id="1.10.10.10">
    <property type="entry name" value="Winged helix-like DNA-binding domain superfamily/Winged helix DNA-binding domain"/>
    <property type="match status" value="1"/>
</dbReference>
<dbReference type="GO" id="GO:0000976">
    <property type="term" value="F:transcription cis-regulatory region binding"/>
    <property type="evidence" value="ECO:0007669"/>
    <property type="project" value="TreeGrafter"/>
</dbReference>
<dbReference type="AlphaFoldDB" id="A0A1I2C445"/>
<dbReference type="InterPro" id="IPR036388">
    <property type="entry name" value="WH-like_DNA-bd_sf"/>
</dbReference>
<keyword evidence="7" id="KW-0804">Transcription</keyword>
<feature type="domain" description="OmpR/PhoB-type" evidence="11">
    <location>
        <begin position="124"/>
        <end position="218"/>
    </location>
</feature>
<sequence>MYLLLVEDDAMLGEAICDGIREQGWTVDRVGDAGSARAALVDHPYTAVLLDIGLPGDSGLTVLRFLRERYDAIPVLVLTARGQLSDRIRGLDAGADDYLVKPFQLGELLARVRAVARRSEGLVVPTLRHGDVVLDPVRRRVTKADEPVSLSAYEYRMLLTLLQRAGHVVTRDELEKAIYGDRAVVGSNTVSVFVHQLRRKLGDELIATVHGHGYTLGGAP</sequence>
<dbReference type="InterPro" id="IPR011006">
    <property type="entry name" value="CheY-like_superfamily"/>
</dbReference>
<dbReference type="STRING" id="500610.SAMN02799615_01355"/>
<keyword evidence="4" id="KW-0902">Two-component regulatory system</keyword>
<evidence type="ECO:0000259" key="10">
    <source>
        <dbReference type="PROSITE" id="PS50110"/>
    </source>
</evidence>
<keyword evidence="13" id="KW-1185">Reference proteome</keyword>
<dbReference type="PROSITE" id="PS50110">
    <property type="entry name" value="RESPONSE_REGULATORY"/>
    <property type="match status" value="1"/>
</dbReference>